<dbReference type="Proteomes" id="UP000029665">
    <property type="component" value="Unassembled WGS sequence"/>
</dbReference>
<dbReference type="AlphaFoldDB" id="A0A060SIJ3"/>
<accession>A0A060SIJ3</accession>
<dbReference type="OrthoDB" id="2757481at2759"/>
<feature type="compositionally biased region" description="Low complexity" evidence="1">
    <location>
        <begin position="162"/>
        <end position="176"/>
    </location>
</feature>
<dbReference type="HOGENOM" id="CLU_1200350_0_0_1"/>
<evidence type="ECO:0000256" key="1">
    <source>
        <dbReference type="SAM" id="MobiDB-lite"/>
    </source>
</evidence>
<dbReference type="STRING" id="5643.A0A060SIJ3"/>
<proteinExistence type="predicted"/>
<name>A0A060SIJ3_PYCCI</name>
<reference evidence="2" key="1">
    <citation type="submission" date="2014-01" db="EMBL/GenBank/DDBJ databases">
        <title>The genome of the white-rot fungus Pycnoporus cinnabarinus: a basidiomycete model with a versatile arsenal for lignocellulosic biomass breakdown.</title>
        <authorList>
            <person name="Levasseur A."/>
            <person name="Lomascolo A."/>
            <person name="Ruiz-Duenas F.J."/>
            <person name="Uzan E."/>
            <person name="Piumi F."/>
            <person name="Kues U."/>
            <person name="Ram A.F.J."/>
            <person name="Murat C."/>
            <person name="Haon M."/>
            <person name="Benoit I."/>
            <person name="Arfi Y."/>
            <person name="Chevret D."/>
            <person name="Drula E."/>
            <person name="Kwon M.J."/>
            <person name="Gouret P."/>
            <person name="Lesage-Meessen L."/>
            <person name="Lombard V."/>
            <person name="Mariette J."/>
            <person name="Noirot C."/>
            <person name="Park J."/>
            <person name="Patyshakuliyeva A."/>
            <person name="Wieneger R.A.B."/>
            <person name="Wosten H.A.B."/>
            <person name="Martin F."/>
            <person name="Coutinho P.M."/>
            <person name="de Vries R."/>
            <person name="Martinez A.T."/>
            <person name="Klopp C."/>
            <person name="Pontarotti P."/>
            <person name="Henrissat B."/>
            <person name="Record E."/>
        </authorList>
    </citation>
    <scope>NUCLEOTIDE SEQUENCE [LARGE SCALE GENOMIC DNA]</scope>
    <source>
        <strain evidence="2">BRFM137</strain>
    </source>
</reference>
<protein>
    <submittedName>
        <fullName evidence="2">Uncharacterized protein</fullName>
    </submittedName>
</protein>
<organism evidence="2 3">
    <name type="scientific">Pycnoporus cinnabarinus</name>
    <name type="common">Cinnabar-red polypore</name>
    <name type="synonym">Trametes cinnabarina</name>
    <dbReference type="NCBI Taxonomy" id="5643"/>
    <lineage>
        <taxon>Eukaryota</taxon>
        <taxon>Fungi</taxon>
        <taxon>Dikarya</taxon>
        <taxon>Basidiomycota</taxon>
        <taxon>Agaricomycotina</taxon>
        <taxon>Agaricomycetes</taxon>
        <taxon>Polyporales</taxon>
        <taxon>Polyporaceae</taxon>
        <taxon>Trametes</taxon>
    </lineage>
</organism>
<dbReference type="PANTHER" id="PTHR36091">
    <property type="entry name" value="ALTERED INHERITANCE OF MITOCHONDRIA PROTEIN 9, MITOCHONDRIAL"/>
    <property type="match status" value="1"/>
</dbReference>
<feature type="region of interest" description="Disordered" evidence="1">
    <location>
        <begin position="162"/>
        <end position="231"/>
    </location>
</feature>
<keyword evidence="3" id="KW-1185">Reference proteome</keyword>
<evidence type="ECO:0000313" key="3">
    <source>
        <dbReference type="Proteomes" id="UP000029665"/>
    </source>
</evidence>
<gene>
    <name evidence="2" type="ORF">BN946_scf184970.g100</name>
</gene>
<dbReference type="InterPro" id="IPR051035">
    <property type="entry name" value="Mito_inheritance_9"/>
</dbReference>
<dbReference type="EMBL" id="CCBP010000111">
    <property type="protein sequence ID" value="CDO72248.1"/>
    <property type="molecule type" value="Genomic_DNA"/>
</dbReference>
<evidence type="ECO:0000313" key="2">
    <source>
        <dbReference type="EMBL" id="CDO72248.1"/>
    </source>
</evidence>
<comment type="caution">
    <text evidence="2">The sequence shown here is derived from an EMBL/GenBank/DDBJ whole genome shotgun (WGS) entry which is preliminary data.</text>
</comment>
<dbReference type="GO" id="GO:0005739">
    <property type="term" value="C:mitochondrion"/>
    <property type="evidence" value="ECO:0007669"/>
    <property type="project" value="TreeGrafter"/>
</dbReference>
<feature type="compositionally biased region" description="Basic and acidic residues" evidence="1">
    <location>
        <begin position="201"/>
        <end position="217"/>
    </location>
</feature>
<dbReference type="PANTHER" id="PTHR36091:SF2">
    <property type="entry name" value="AMINOGLYCOSIDE PHOSPHOTRANSFERASE DOMAIN-CONTAINING PROTEIN"/>
    <property type="match status" value="1"/>
</dbReference>
<sequence length="231" mass="25547">MKELAYLERFGQPVLPFRRVGREPYGVATTSERRHPQIAPSLAPKDPSLKQFRVRHPVLNSSNIIVSKSSDGDWQVVGVLDRQHAAILPMSLLAGIPKPMQNYGDMLSECMVPPSPPSNLADMDDNARSTAEELYRRRLVQQHYLKSTEPYKRRHFSALTNPLASSAAASSTTPASRAKERRWSRKPRDGGLGPPHGRSHTVPDRVRRAGRARDEASGKGTAPCGRVAEAL</sequence>